<dbReference type="EMBL" id="FRXN01000002">
    <property type="protein sequence ID" value="SHO61250.1"/>
    <property type="molecule type" value="Genomic_DNA"/>
</dbReference>
<keyword evidence="1" id="KW-1133">Transmembrane helix</keyword>
<dbReference type="AlphaFoldDB" id="A0A1M7Z8Z9"/>
<dbReference type="RefSeq" id="WP_073570902.1">
    <property type="nucleotide sequence ID" value="NZ_FRXN01000002.1"/>
</dbReference>
<dbReference type="Proteomes" id="UP000184609">
    <property type="component" value="Unassembled WGS sequence"/>
</dbReference>
<keyword evidence="1" id="KW-0472">Membrane</keyword>
<organism evidence="3 4">
    <name type="scientific">Algoriphagus zhangzhouensis</name>
    <dbReference type="NCBI Taxonomy" id="1073327"/>
    <lineage>
        <taxon>Bacteria</taxon>
        <taxon>Pseudomonadati</taxon>
        <taxon>Bacteroidota</taxon>
        <taxon>Cytophagia</taxon>
        <taxon>Cytophagales</taxon>
        <taxon>Cyclobacteriaceae</taxon>
        <taxon>Algoriphagus</taxon>
    </lineage>
</organism>
<gene>
    <name evidence="3" type="ORF">SAMN04488108_1211</name>
</gene>
<evidence type="ECO:0000256" key="1">
    <source>
        <dbReference type="SAM" id="Phobius"/>
    </source>
</evidence>
<feature type="transmembrane region" description="Helical" evidence="1">
    <location>
        <begin position="185"/>
        <end position="206"/>
    </location>
</feature>
<dbReference type="InterPro" id="IPR024478">
    <property type="entry name" value="HlyB_4HB_MCP"/>
</dbReference>
<accession>A0A1M7Z8Z9</accession>
<evidence type="ECO:0000313" key="4">
    <source>
        <dbReference type="Proteomes" id="UP000184609"/>
    </source>
</evidence>
<dbReference type="Pfam" id="PF12729">
    <property type="entry name" value="4HB_MCP_1"/>
    <property type="match status" value="1"/>
</dbReference>
<feature type="domain" description="Chemotaxis methyl-accepting receptor HlyB-like 4HB MCP" evidence="2">
    <location>
        <begin position="9"/>
        <end position="120"/>
    </location>
</feature>
<sequence>MPDTRLRKKKIRALLIISVLLLLIYAKNLIERQSFRSISSTFTEVYNDRLVVVGYIFEISESLFQIQKLVDHCNLDYDYSKVLNEIQGQEAAILTIIEDFEKTKLTPKEEEYLGEFKKIIVNDLNIKSYDLLYSDSNGVNINQVKLYDQKISLARKDLDNLNNIQLEEGEKLISKAKVLINRSQIWAQFEVALLIILIIVMFLLVFRKSEETKGMI</sequence>
<dbReference type="STRING" id="1073327.SAMN04488108_1211"/>
<keyword evidence="1" id="KW-0812">Transmembrane</keyword>
<evidence type="ECO:0000259" key="2">
    <source>
        <dbReference type="Pfam" id="PF12729"/>
    </source>
</evidence>
<evidence type="ECO:0000313" key="3">
    <source>
        <dbReference type="EMBL" id="SHO61250.1"/>
    </source>
</evidence>
<keyword evidence="4" id="KW-1185">Reference proteome</keyword>
<protein>
    <submittedName>
        <fullName evidence="3">Four helix bundle sensory module for signal transduction</fullName>
    </submittedName>
</protein>
<name>A0A1M7Z8Z9_9BACT</name>
<reference evidence="4" key="1">
    <citation type="submission" date="2016-12" db="EMBL/GenBank/DDBJ databases">
        <authorList>
            <person name="Varghese N."/>
            <person name="Submissions S."/>
        </authorList>
    </citation>
    <scope>NUCLEOTIDE SEQUENCE [LARGE SCALE GENOMIC DNA]</scope>
    <source>
        <strain evidence="4">DSM 25035</strain>
    </source>
</reference>
<proteinExistence type="predicted"/>